<evidence type="ECO:0000313" key="3">
    <source>
        <dbReference type="Proteomes" id="UP000094172"/>
    </source>
</evidence>
<proteinExistence type="predicted"/>
<dbReference type="GO" id="GO:0003677">
    <property type="term" value="F:DNA binding"/>
    <property type="evidence" value="ECO:0007669"/>
    <property type="project" value="InterPro"/>
</dbReference>
<evidence type="ECO:0000313" key="2">
    <source>
        <dbReference type="EMBL" id="ODR95971.1"/>
    </source>
</evidence>
<name>A0A1E3VRS1_9HYPH</name>
<sequence>MLVPAQIRAARALLGLSQGQLADLAGIGVRTVKRIELADELSGAARTNWKIQTALEAAGIEFISAEGGRGPGVRLRTSSL</sequence>
<gene>
    <name evidence="2" type="ORF">AUC70_03375</name>
</gene>
<dbReference type="SUPFAM" id="SSF47413">
    <property type="entry name" value="lambda repressor-like DNA-binding domains"/>
    <property type="match status" value="1"/>
</dbReference>
<accession>A0A1E3VRS1</accession>
<dbReference type="EMBL" id="LPWE01000010">
    <property type="protein sequence ID" value="ODR95971.1"/>
    <property type="molecule type" value="Genomic_DNA"/>
</dbReference>
<feature type="domain" description="HTH cro/C1-type" evidence="1">
    <location>
        <begin position="7"/>
        <end position="36"/>
    </location>
</feature>
<dbReference type="Proteomes" id="UP000094172">
    <property type="component" value="Unassembled WGS sequence"/>
</dbReference>
<dbReference type="CDD" id="cd00093">
    <property type="entry name" value="HTH_XRE"/>
    <property type="match status" value="1"/>
</dbReference>
<dbReference type="RefSeq" id="WP_069444102.1">
    <property type="nucleotide sequence ID" value="NZ_LPWE01000010.1"/>
</dbReference>
<dbReference type="STRING" id="1774970.AUC70_03375"/>
<organism evidence="2 3">
    <name type="scientific">Methyloceanibacter stevinii</name>
    <dbReference type="NCBI Taxonomy" id="1774970"/>
    <lineage>
        <taxon>Bacteria</taxon>
        <taxon>Pseudomonadati</taxon>
        <taxon>Pseudomonadota</taxon>
        <taxon>Alphaproteobacteria</taxon>
        <taxon>Hyphomicrobiales</taxon>
        <taxon>Hyphomicrobiaceae</taxon>
        <taxon>Methyloceanibacter</taxon>
    </lineage>
</organism>
<dbReference type="PROSITE" id="PS50943">
    <property type="entry name" value="HTH_CROC1"/>
    <property type="match status" value="1"/>
</dbReference>
<protein>
    <recommendedName>
        <fullName evidence="1">HTH cro/C1-type domain-containing protein</fullName>
    </recommendedName>
</protein>
<comment type="caution">
    <text evidence="2">The sequence shown here is derived from an EMBL/GenBank/DDBJ whole genome shotgun (WGS) entry which is preliminary data.</text>
</comment>
<dbReference type="InterPro" id="IPR010982">
    <property type="entry name" value="Lambda_DNA-bd_dom_sf"/>
</dbReference>
<dbReference type="Pfam" id="PF01381">
    <property type="entry name" value="HTH_3"/>
    <property type="match status" value="1"/>
</dbReference>
<dbReference type="InterPro" id="IPR001387">
    <property type="entry name" value="Cro/C1-type_HTH"/>
</dbReference>
<dbReference type="AlphaFoldDB" id="A0A1E3VRS1"/>
<keyword evidence="3" id="KW-1185">Reference proteome</keyword>
<evidence type="ECO:0000259" key="1">
    <source>
        <dbReference type="PROSITE" id="PS50943"/>
    </source>
</evidence>
<dbReference type="Gene3D" id="1.10.260.40">
    <property type="entry name" value="lambda repressor-like DNA-binding domains"/>
    <property type="match status" value="1"/>
</dbReference>
<reference evidence="2 3" key="1">
    <citation type="journal article" date="2016" name="Environ. Microbiol.">
        <title>New Methyloceanibacter diversity from North Sea sediments includes methanotroph containing solely the soluble methane monooxygenase.</title>
        <authorList>
            <person name="Vekeman B."/>
            <person name="Kerckhof F.M."/>
            <person name="Cremers G."/>
            <person name="de Vos P."/>
            <person name="Vandamme P."/>
            <person name="Boon N."/>
            <person name="Op den Camp H.J."/>
            <person name="Heylen K."/>
        </authorList>
    </citation>
    <scope>NUCLEOTIDE SEQUENCE [LARGE SCALE GENOMIC DNA]</scope>
    <source>
        <strain evidence="2 3">R-67176</strain>
    </source>
</reference>